<accession>A0A5D3WHK4</accession>
<name>A0A5D3WHK4_9BACT</name>
<proteinExistence type="predicted"/>
<feature type="region of interest" description="Disordered" evidence="1">
    <location>
        <begin position="110"/>
        <end position="129"/>
    </location>
</feature>
<dbReference type="AlphaFoldDB" id="A0A5D3WHK4"/>
<feature type="compositionally biased region" description="Polar residues" evidence="1">
    <location>
        <begin position="19"/>
        <end position="44"/>
    </location>
</feature>
<comment type="caution">
    <text evidence="2">The sequence shown here is derived from an EMBL/GenBank/DDBJ whole genome shotgun (WGS) entry which is preliminary data.</text>
</comment>
<gene>
    <name evidence="2" type="ORF">EDC39_107130</name>
</gene>
<feature type="region of interest" description="Disordered" evidence="1">
    <location>
        <begin position="184"/>
        <end position="218"/>
    </location>
</feature>
<dbReference type="EMBL" id="VNIB01000007">
    <property type="protein sequence ID" value="TYO98329.1"/>
    <property type="molecule type" value="Genomic_DNA"/>
</dbReference>
<dbReference type="Proteomes" id="UP000324159">
    <property type="component" value="Unassembled WGS sequence"/>
</dbReference>
<organism evidence="2 3">
    <name type="scientific">Geothermobacter ehrlichii</name>
    <dbReference type="NCBI Taxonomy" id="213224"/>
    <lineage>
        <taxon>Bacteria</taxon>
        <taxon>Pseudomonadati</taxon>
        <taxon>Thermodesulfobacteriota</taxon>
        <taxon>Desulfuromonadia</taxon>
        <taxon>Desulfuromonadales</taxon>
        <taxon>Geothermobacteraceae</taxon>
        <taxon>Geothermobacter</taxon>
    </lineage>
</organism>
<feature type="compositionally biased region" description="Basic residues" evidence="1">
    <location>
        <begin position="112"/>
        <end position="123"/>
    </location>
</feature>
<reference evidence="2 3" key="1">
    <citation type="submission" date="2019-07" db="EMBL/GenBank/DDBJ databases">
        <title>Genomic Encyclopedia of Type Strains, Phase IV (KMG-IV): sequencing the most valuable type-strain genomes for metagenomic binning, comparative biology and taxonomic classification.</title>
        <authorList>
            <person name="Goeker M."/>
        </authorList>
    </citation>
    <scope>NUCLEOTIDE SEQUENCE [LARGE SCALE GENOMIC DNA]</scope>
    <source>
        <strain evidence="2 3">SS015</strain>
    </source>
</reference>
<sequence>MPAAGESSFCLLFGAPKSKASSGDATPDLRTSTARSQTIKSKTGGSRPARRLTFFSAKKVSKNACFYFCHEGLWPFSTSCPNRPPFLRDHKKSIVPGLAALARPVCSEVPQRKRPSWHNRSRRGRDGAARPIERFAARWDAFPAGPEHRRYLVGPSLASTHRTFATAMPAAGIRPFSASSFGPAKEDGVVRGRNPGSTFIRPQGRKQNQKQNRRVAPRQAPYFFQREKSKQKRWALWQSPRPVGLFNAAAKQAGIFFAAAEKASFPGSLRSHGPNGSELPRRKRLFDTGTSPLRLRRCNLAQRAACRSLGSFSC</sequence>
<feature type="region of interest" description="Disordered" evidence="1">
    <location>
        <begin position="15"/>
        <end position="47"/>
    </location>
</feature>
<evidence type="ECO:0000256" key="1">
    <source>
        <dbReference type="SAM" id="MobiDB-lite"/>
    </source>
</evidence>
<protein>
    <submittedName>
        <fullName evidence="2">Uncharacterized protein</fullName>
    </submittedName>
</protein>
<evidence type="ECO:0000313" key="3">
    <source>
        <dbReference type="Proteomes" id="UP000324159"/>
    </source>
</evidence>
<keyword evidence="3" id="KW-1185">Reference proteome</keyword>
<feature type="compositionally biased region" description="Basic residues" evidence="1">
    <location>
        <begin position="203"/>
        <end position="216"/>
    </location>
</feature>
<evidence type="ECO:0000313" key="2">
    <source>
        <dbReference type="EMBL" id="TYO98329.1"/>
    </source>
</evidence>